<reference evidence="3 4" key="1">
    <citation type="submission" date="2019-07" db="EMBL/GenBank/DDBJ databases">
        <title>Chromosome genome assembly for large yellow croaker.</title>
        <authorList>
            <person name="Xiao S."/>
        </authorList>
    </citation>
    <scope>NUCLEOTIDE SEQUENCE [LARGE SCALE GENOMIC DNA]</scope>
    <source>
        <strain evidence="3">JMULYC20181020</strain>
        <tissue evidence="3">Muscle</tissue>
    </source>
</reference>
<proteinExistence type="predicted"/>
<dbReference type="Proteomes" id="UP000424527">
    <property type="component" value="Unassembled WGS sequence"/>
</dbReference>
<evidence type="ECO:0000313" key="4">
    <source>
        <dbReference type="Proteomes" id="UP000424527"/>
    </source>
</evidence>
<organism evidence="3 4">
    <name type="scientific">Larimichthys crocea</name>
    <name type="common">Large yellow croaker</name>
    <name type="synonym">Pseudosciaena crocea</name>
    <dbReference type="NCBI Taxonomy" id="215358"/>
    <lineage>
        <taxon>Eukaryota</taxon>
        <taxon>Metazoa</taxon>
        <taxon>Chordata</taxon>
        <taxon>Craniata</taxon>
        <taxon>Vertebrata</taxon>
        <taxon>Euteleostomi</taxon>
        <taxon>Actinopterygii</taxon>
        <taxon>Neopterygii</taxon>
        <taxon>Teleostei</taxon>
        <taxon>Neoteleostei</taxon>
        <taxon>Acanthomorphata</taxon>
        <taxon>Eupercaria</taxon>
        <taxon>Sciaenidae</taxon>
        <taxon>Larimichthys</taxon>
    </lineage>
</organism>
<feature type="coiled-coil region" evidence="1">
    <location>
        <begin position="59"/>
        <end position="90"/>
    </location>
</feature>
<evidence type="ECO:0000256" key="2">
    <source>
        <dbReference type="SAM" id="MobiDB-lite"/>
    </source>
</evidence>
<keyword evidence="1" id="KW-0175">Coiled coil</keyword>
<comment type="caution">
    <text evidence="3">The sequence shown here is derived from an EMBL/GenBank/DDBJ whole genome shotgun (WGS) entry which is preliminary data.</text>
</comment>
<sequence length="248" mass="27502">MDEDKEVKRELSAQEVQLKDTDEQSLEVRSQLSSSHRTKGSRASAISMAAAQARADAEAAKARAAYSRKEKELKIEKARLEAELDALNQERDVDAAIAKALVMEAAAAEGSSRGSLADFESLPKEQNAREKVSEYVAKHTHVQDSQLEEGSDLTPQSPRYLPNPSTFIGTVLPLQHNRAPFQTMGHSNASAYSMHICSLLYRIRSSESNICHSLTPRIINTHMESTSLSPKENQELVLTHYTIRPARM</sequence>
<evidence type="ECO:0000313" key="3">
    <source>
        <dbReference type="EMBL" id="KAE8296845.1"/>
    </source>
</evidence>
<accession>A0A6G0IZ97</accession>
<dbReference type="AlphaFoldDB" id="A0A6G0IZ97"/>
<evidence type="ECO:0000256" key="1">
    <source>
        <dbReference type="SAM" id="Coils"/>
    </source>
</evidence>
<name>A0A6G0IZ97_LARCR</name>
<keyword evidence="4" id="KW-1185">Reference proteome</keyword>
<protein>
    <submittedName>
        <fullName evidence="3">Uncharacterized protein</fullName>
    </submittedName>
</protein>
<dbReference type="EMBL" id="REGW02000005">
    <property type="protein sequence ID" value="KAE8296845.1"/>
    <property type="molecule type" value="Genomic_DNA"/>
</dbReference>
<feature type="compositionally biased region" description="Basic and acidic residues" evidence="2">
    <location>
        <begin position="1"/>
        <end position="22"/>
    </location>
</feature>
<feature type="region of interest" description="Disordered" evidence="2">
    <location>
        <begin position="1"/>
        <end position="46"/>
    </location>
</feature>
<gene>
    <name evidence="3" type="ORF">D5F01_LYC05614</name>
</gene>